<dbReference type="PANTHER" id="PTHR47774:SF1">
    <property type="entry name" value="GROWTH-DIFFERENTIATION TRANSITION PROTEIN 5-RELATED"/>
    <property type="match status" value="1"/>
</dbReference>
<dbReference type="SUPFAM" id="SSF56112">
    <property type="entry name" value="Protein kinase-like (PK-like)"/>
    <property type="match status" value="1"/>
</dbReference>
<evidence type="ECO:0000256" key="4">
    <source>
        <dbReference type="SAM" id="MobiDB-lite"/>
    </source>
</evidence>
<evidence type="ECO:0000256" key="1">
    <source>
        <dbReference type="ARBA" id="ARBA00006766"/>
    </source>
</evidence>
<evidence type="ECO:0000256" key="5">
    <source>
        <dbReference type="SAM" id="Phobius"/>
    </source>
</evidence>
<evidence type="ECO:0000256" key="3">
    <source>
        <dbReference type="ARBA" id="ARBA00022729"/>
    </source>
</evidence>
<dbReference type="Gene3D" id="1.10.510.10">
    <property type="entry name" value="Transferase(Phosphotransferase) domain 1"/>
    <property type="match status" value="1"/>
</dbReference>
<feature type="compositionally biased region" description="Low complexity" evidence="4">
    <location>
        <begin position="1052"/>
        <end position="1082"/>
    </location>
</feature>
<reference evidence="8 9" key="1">
    <citation type="submission" date="2023-11" db="EMBL/GenBank/DDBJ databases">
        <title>Dfirmibasis_genome.</title>
        <authorList>
            <person name="Edelbroek B."/>
            <person name="Kjellin J."/>
            <person name="Jerlstrom-Hultqvist J."/>
            <person name="Soderbom F."/>
        </authorList>
    </citation>
    <scope>NUCLEOTIDE SEQUENCE [LARGE SCALE GENOMIC DNA]</scope>
    <source>
        <strain evidence="8 9">TNS-C-14</strain>
    </source>
</reference>
<organism evidence="8 9">
    <name type="scientific">Dictyostelium firmibasis</name>
    <dbReference type="NCBI Taxonomy" id="79012"/>
    <lineage>
        <taxon>Eukaryota</taxon>
        <taxon>Amoebozoa</taxon>
        <taxon>Evosea</taxon>
        <taxon>Eumycetozoa</taxon>
        <taxon>Dictyostelia</taxon>
        <taxon>Dictyosteliales</taxon>
        <taxon>Dictyosteliaceae</taxon>
        <taxon>Dictyostelium</taxon>
    </lineage>
</organism>
<feature type="signal peptide" evidence="6">
    <location>
        <begin position="1"/>
        <end position="16"/>
    </location>
</feature>
<dbReference type="InterPro" id="IPR001245">
    <property type="entry name" value="Ser-Thr/Tyr_kinase_cat_dom"/>
</dbReference>
<name>A0AAN7U649_9MYCE</name>
<dbReference type="EMBL" id="JAVFKY010000001">
    <property type="protein sequence ID" value="KAK5582848.1"/>
    <property type="molecule type" value="Genomic_DNA"/>
</dbReference>
<dbReference type="PROSITE" id="PS50011">
    <property type="entry name" value="PROTEIN_KINASE_DOM"/>
    <property type="match status" value="1"/>
</dbReference>
<evidence type="ECO:0000256" key="2">
    <source>
        <dbReference type="ARBA" id="ARBA00009955"/>
    </source>
</evidence>
<comment type="similarity">
    <text evidence="1">In the N-terminal section; belongs to the GDT family.</text>
</comment>
<comment type="similarity">
    <text evidence="2">In the C-terminal section; belongs to the protein kinase superfamily. TKL Ser/Thr protein kinase family.</text>
</comment>
<evidence type="ECO:0000256" key="6">
    <source>
        <dbReference type="SAM" id="SignalP"/>
    </source>
</evidence>
<proteinExistence type="inferred from homology"/>
<gene>
    <name evidence="8" type="ORF">RB653_004437</name>
</gene>
<dbReference type="InterPro" id="IPR000719">
    <property type="entry name" value="Prot_kinase_dom"/>
</dbReference>
<feature type="compositionally biased region" description="Polar residues" evidence="4">
    <location>
        <begin position="1134"/>
        <end position="1145"/>
    </location>
</feature>
<dbReference type="Gene3D" id="3.30.200.20">
    <property type="entry name" value="Phosphorylase Kinase, domain 1"/>
    <property type="match status" value="1"/>
</dbReference>
<keyword evidence="5" id="KW-1133">Transmembrane helix</keyword>
<feature type="region of interest" description="Disordered" evidence="4">
    <location>
        <begin position="1052"/>
        <end position="1145"/>
    </location>
</feature>
<dbReference type="InterPro" id="IPR011009">
    <property type="entry name" value="Kinase-like_dom_sf"/>
</dbReference>
<evidence type="ECO:0000313" key="9">
    <source>
        <dbReference type="Proteomes" id="UP001344447"/>
    </source>
</evidence>
<dbReference type="GO" id="GO:0005524">
    <property type="term" value="F:ATP binding"/>
    <property type="evidence" value="ECO:0007669"/>
    <property type="project" value="InterPro"/>
</dbReference>
<dbReference type="SMART" id="SM00220">
    <property type="entry name" value="S_TKc"/>
    <property type="match status" value="1"/>
</dbReference>
<dbReference type="CDD" id="cd13999">
    <property type="entry name" value="STKc_MAP3K-like"/>
    <property type="match status" value="1"/>
</dbReference>
<dbReference type="GO" id="GO:0004672">
    <property type="term" value="F:protein kinase activity"/>
    <property type="evidence" value="ECO:0007669"/>
    <property type="project" value="InterPro"/>
</dbReference>
<keyword evidence="5" id="KW-0472">Membrane</keyword>
<dbReference type="PROSITE" id="PS00108">
    <property type="entry name" value="PROTEIN_KINASE_ST"/>
    <property type="match status" value="1"/>
</dbReference>
<dbReference type="PRINTS" id="PR02079">
    <property type="entry name" value="STKINASEGDT"/>
</dbReference>
<keyword evidence="9" id="KW-1185">Reference proteome</keyword>
<sequence length="1563" mass="174783">MKTFLLIFLFIYVCKGITNITTPSIYYDLKKINRFQDYIDNGISPNINLTSHDLYYPNVCDDTIKNTDGKTVFNRGSFVGAPSYFANVYITKGSQMKVLENQILSAFINILCIEGSLEIEANVPLFFIGALVILPGGNFTSESSFRFMNLSTSSSKIDPFNFFPGILALGGSLTLSSPKTIKYSAQRLGDFVFYLSDLESASLDGYFVNIFSETYVRGQKCTFSSLINHQLIVNGCNKVPATDSSIYLYFTSDTYQYTFVDVDLDVAASIYVTGDTNLYIENFILESLGKTTNQKYNDTQLIFSEDDETNVTDIIMGNNQRYRSSIYVEFSSNVTIKNSVINEAIESRSPLVFFASSPILEGNIISSKSGSSLIAQFGTEFIQSINNTYYLDLPTLTTTKTSSSSSSSSSSTIKQSDINMDYGSEGNGIYSLSPKISSSTDVFVGQLISINFNFIANRPLITGFNFDCFAPCKPGSPLVSNLIQHSVDFKIIKPKFTYSKNASINSGSSDQHYLLKLDDHGNEPTSYYQFDQLSTSATEAIKVNLPKSTLSFKDLIATSKFKIDGNLERLDILNSNFNLQPITTNFNQSGILLPTTTTILNSYVFVFTASKPTRIEPQIYGSKIIPYYYNKVETLDQLQIQSIFPSVQYQINKNSTINVTIQFNTLQSITTLNDVVCVFTSILSNNSNNTDLSINETSIQMNPTLNNCVFPLSINEEGSLKLRVTIKNQTSTLENQYFYIIDFPEILIFPGFLFYSGIKFTDIQSTTTASILNLSTTTTEENTITINGEQFLNGCQINNNCTLSNNVKYVSSLPNLTNSNELNQLFQSGITSIIPYDPVKFEFVVKKNSSYQFQLFFTFYQPIDQNPSPLSVFIQNEPLLTLEPLDGIAPYFKNFTFSYENLNQNSLEISFTSRGDIYLTSMAMYSLNYLKTTDSSTTNSGSSSNGGGNIESNDNKKVVIALAVSIPAGVSLVTLFAAIFIYKNRKNKKINKEKDIEGHNDKNEKKKEEEMNKFEMDSFSTNGSIFLGSTNGTNIQFKKLIAHKSSTLPSTISIDTSPSSDNSSSSNQSNNTSTIGNNSSNDKNNTKVPKRSATVNGEIDFSRNSTNESTNESTETDSSINSRNIKVKTKHQEQPSSSFPTLPGTNLTNIPLNLVGRKSRSPEDKYRTNNDILVCLQESHYFKPDDPSMPLEFSESVLDFGRGSKCLIDETYLYTISVKNKSTRSFNVLLILPVDNNTGLISTDTQYFEINAGEVIPISFSISLNCTTKYFEKIGVSVEELNCHTFICVHMESELSTKLDFTELDFDEICGQGTYGMVYKGKWRSQVVAIKMMRVDIVNCGEVYREMDIMGKIRHQNVISFVGCVVSPENLCIVTEYSPIGSLGDLIHEKKAKLSIKQKLRIAIDIARGCQFLHQCDILHRDLKPDNVLVFDINHNAPVCAKISDFGTSKEINEFGNKLTNSVGTPIYMSNEILEKKMYDKSTDVYSFAVLFYELMIEEVPFSEINEKWQIPGKVISGWRPTKGLNTLDKDIKKLINNCWAPESRPSFDEIVLSLVKIFERFN</sequence>
<dbReference type="InterPro" id="IPR008271">
    <property type="entry name" value="Ser/Thr_kinase_AS"/>
</dbReference>
<accession>A0AAN7U649</accession>
<dbReference type="GO" id="GO:0050793">
    <property type="term" value="P:regulation of developmental process"/>
    <property type="evidence" value="ECO:0007669"/>
    <property type="project" value="TreeGrafter"/>
</dbReference>
<feature type="compositionally biased region" description="Low complexity" evidence="4">
    <location>
        <begin position="1102"/>
        <end position="1122"/>
    </location>
</feature>
<dbReference type="Pfam" id="PF07714">
    <property type="entry name" value="PK_Tyr_Ser-Thr"/>
    <property type="match status" value="1"/>
</dbReference>
<comment type="caution">
    <text evidence="8">The sequence shown here is derived from an EMBL/GenBank/DDBJ whole genome shotgun (WGS) entry which is preliminary data.</text>
</comment>
<dbReference type="Proteomes" id="UP001344447">
    <property type="component" value="Unassembled WGS sequence"/>
</dbReference>
<dbReference type="InterPro" id="IPR052015">
    <property type="entry name" value="GDT_regulator"/>
</dbReference>
<keyword evidence="5" id="KW-0812">Transmembrane</keyword>
<protein>
    <recommendedName>
        <fullName evidence="7">Protein kinase domain-containing protein</fullName>
    </recommendedName>
</protein>
<evidence type="ECO:0000313" key="8">
    <source>
        <dbReference type="EMBL" id="KAK5582848.1"/>
    </source>
</evidence>
<feature type="transmembrane region" description="Helical" evidence="5">
    <location>
        <begin position="958"/>
        <end position="982"/>
    </location>
</feature>
<keyword evidence="3 6" id="KW-0732">Signal</keyword>
<dbReference type="PANTHER" id="PTHR47774">
    <property type="entry name" value="GROWTH-DIFFERENTIATION TRANSITION PROTEIN 5-RELATED"/>
    <property type="match status" value="1"/>
</dbReference>
<evidence type="ECO:0000259" key="7">
    <source>
        <dbReference type="PROSITE" id="PS50011"/>
    </source>
</evidence>
<dbReference type="InterPro" id="IPR026237">
    <property type="entry name" value="STKINASEGDT"/>
</dbReference>
<feature type="domain" description="Protein kinase" evidence="7">
    <location>
        <begin position="1304"/>
        <end position="1559"/>
    </location>
</feature>
<feature type="chain" id="PRO_5042948152" description="Protein kinase domain-containing protein" evidence="6">
    <location>
        <begin position="17"/>
        <end position="1563"/>
    </location>
</feature>